<proteinExistence type="inferred from homology"/>
<keyword evidence="11" id="KW-1185">Reference proteome</keyword>
<comment type="subcellular location">
    <subcellularLocation>
        <location evidence="1">Cell membrane</location>
        <topology evidence="1">Peripheral membrane protein</topology>
        <orientation evidence="1">Cytoplasmic side</orientation>
    </subcellularLocation>
</comment>
<dbReference type="InterPro" id="IPR010369">
    <property type="entry name" value="SOK"/>
</dbReference>
<dbReference type="Pfam" id="PF06136">
    <property type="entry name" value="SOK"/>
    <property type="match status" value="1"/>
</dbReference>
<feature type="compositionally biased region" description="Basic and acidic residues" evidence="8">
    <location>
        <begin position="324"/>
        <end position="336"/>
    </location>
</feature>
<keyword evidence="2" id="KW-0217">Developmental protein</keyword>
<feature type="region of interest" description="Disordered" evidence="8">
    <location>
        <begin position="133"/>
        <end position="227"/>
    </location>
</feature>
<dbReference type="AlphaFoldDB" id="A0A8S0R5I2"/>
<feature type="compositionally biased region" description="Polar residues" evidence="8">
    <location>
        <begin position="312"/>
        <end position="323"/>
    </location>
</feature>
<dbReference type="GO" id="GO:0051301">
    <property type="term" value="P:cell division"/>
    <property type="evidence" value="ECO:0007669"/>
    <property type="project" value="UniProtKB-KW"/>
</dbReference>
<evidence type="ECO:0000256" key="5">
    <source>
        <dbReference type="ARBA" id="ARBA00023136"/>
    </source>
</evidence>
<keyword evidence="3" id="KW-1003">Cell membrane</keyword>
<reference evidence="10 11" key="1">
    <citation type="submission" date="2019-12" db="EMBL/GenBank/DDBJ databases">
        <authorList>
            <person name="Alioto T."/>
            <person name="Alioto T."/>
            <person name="Gomez Garrido J."/>
        </authorList>
    </citation>
    <scope>NUCLEOTIDE SEQUENCE [LARGE SCALE GENOMIC DNA]</scope>
</reference>
<evidence type="ECO:0000256" key="1">
    <source>
        <dbReference type="ARBA" id="ARBA00004413"/>
    </source>
</evidence>
<feature type="compositionally biased region" description="Polar residues" evidence="8">
    <location>
        <begin position="155"/>
        <end position="164"/>
    </location>
</feature>
<evidence type="ECO:0000256" key="8">
    <source>
        <dbReference type="SAM" id="MobiDB-lite"/>
    </source>
</evidence>
<comment type="similarity">
    <text evidence="7">Belongs to the SOSEKI family.</text>
</comment>
<evidence type="ECO:0000256" key="7">
    <source>
        <dbReference type="ARBA" id="ARBA00024211"/>
    </source>
</evidence>
<dbReference type="Gene3D" id="3.30.160.60">
    <property type="entry name" value="Classic Zinc Finger"/>
    <property type="match status" value="1"/>
</dbReference>
<organism evidence="10 11">
    <name type="scientific">Olea europaea subsp. europaea</name>
    <dbReference type="NCBI Taxonomy" id="158383"/>
    <lineage>
        <taxon>Eukaryota</taxon>
        <taxon>Viridiplantae</taxon>
        <taxon>Streptophyta</taxon>
        <taxon>Embryophyta</taxon>
        <taxon>Tracheophyta</taxon>
        <taxon>Spermatophyta</taxon>
        <taxon>Magnoliopsida</taxon>
        <taxon>eudicotyledons</taxon>
        <taxon>Gunneridae</taxon>
        <taxon>Pentapetalae</taxon>
        <taxon>asterids</taxon>
        <taxon>lamiids</taxon>
        <taxon>Lamiales</taxon>
        <taxon>Oleaceae</taxon>
        <taxon>Oleeae</taxon>
        <taxon>Olea</taxon>
    </lineage>
</organism>
<name>A0A8S0R5I2_OLEEU</name>
<keyword evidence="4" id="KW-0132">Cell division</keyword>
<evidence type="ECO:0000313" key="10">
    <source>
        <dbReference type="EMBL" id="CAA2974215.1"/>
    </source>
</evidence>
<dbReference type="PANTHER" id="PTHR31083">
    <property type="entry name" value="UPSTREAM OF FLC PROTEIN (DUF966)"/>
    <property type="match status" value="1"/>
</dbReference>
<evidence type="ECO:0000256" key="4">
    <source>
        <dbReference type="ARBA" id="ARBA00022618"/>
    </source>
</evidence>
<dbReference type="Proteomes" id="UP000594638">
    <property type="component" value="Unassembled WGS sequence"/>
</dbReference>
<evidence type="ECO:0000313" key="11">
    <source>
        <dbReference type="Proteomes" id="UP000594638"/>
    </source>
</evidence>
<evidence type="ECO:0000256" key="3">
    <source>
        <dbReference type="ARBA" id="ARBA00022475"/>
    </source>
</evidence>
<sequence>MQMMTEMAFAAKRKAERPVMEYSQGGSEVRRLHIVYFLSRNGHNEHPHLIRVHHLSRNGVRLRDVKRWLAELRGKDMPESFAWSYKRRYKTSHVWQDLLDDDLITPISDNEYILKGSEIIPTTFDKEISYAEKKVPMQKKPSVEEEAEEKKLLETQTQSETSIPSLEEQAEEKKPLEIQTKSETSIDVSTEESTIFGSETSTLTDNSGKLEVEEKHSDTVSEQDRSIQMEKNRKNKVKIEKIDTPAASSLKSSESCYTKSVSHSRGGSHKFRNLITCRALDTNDSAVVMINSKNSEICKGEKIRGSQRMFKSTWNQPPWNTGRKSCDGVKDSKKNNGEFINQRTTGNAYKPVNSPNCPQCGKQFKPDKLPAHMKSCKAIKATSRRSIQILPST</sequence>
<evidence type="ECO:0000259" key="9">
    <source>
        <dbReference type="Pfam" id="PF06136"/>
    </source>
</evidence>
<protein>
    <recommendedName>
        <fullName evidence="9">SOSEKI DIX-like domain-containing protein</fullName>
    </recommendedName>
</protein>
<dbReference type="EMBL" id="CACTIH010002156">
    <property type="protein sequence ID" value="CAA2974215.1"/>
    <property type="molecule type" value="Genomic_DNA"/>
</dbReference>
<keyword evidence="5" id="KW-0472">Membrane</keyword>
<keyword evidence="6" id="KW-0131">Cell cycle</keyword>
<evidence type="ECO:0000256" key="2">
    <source>
        <dbReference type="ARBA" id="ARBA00022473"/>
    </source>
</evidence>
<dbReference type="OrthoDB" id="1907705at2759"/>
<gene>
    <name evidence="10" type="ORF">OLEA9_A050242</name>
</gene>
<feature type="compositionally biased region" description="Basic and acidic residues" evidence="8">
    <location>
        <begin position="208"/>
        <end position="227"/>
    </location>
</feature>
<feature type="compositionally biased region" description="Polar residues" evidence="8">
    <location>
        <begin position="179"/>
        <end position="207"/>
    </location>
</feature>
<accession>A0A8S0R5I2</accession>
<comment type="caution">
    <text evidence="10">The sequence shown here is derived from an EMBL/GenBank/DDBJ whole genome shotgun (WGS) entry which is preliminary data.</text>
</comment>
<dbReference type="GO" id="GO:0005886">
    <property type="term" value="C:plasma membrane"/>
    <property type="evidence" value="ECO:0007669"/>
    <property type="project" value="UniProtKB-SubCell"/>
</dbReference>
<evidence type="ECO:0000256" key="6">
    <source>
        <dbReference type="ARBA" id="ARBA00023306"/>
    </source>
</evidence>
<dbReference type="Gramene" id="OE9A050242T1">
    <property type="protein sequence ID" value="OE9A050242C1"/>
    <property type="gene ID" value="OE9A050242"/>
</dbReference>
<feature type="compositionally biased region" description="Polar residues" evidence="8">
    <location>
        <begin position="338"/>
        <end position="352"/>
    </location>
</feature>
<feature type="region of interest" description="Disordered" evidence="8">
    <location>
        <begin position="312"/>
        <end position="352"/>
    </location>
</feature>
<feature type="domain" description="SOSEKI DIX-like" evidence="9">
    <location>
        <begin position="33"/>
        <end position="120"/>
    </location>
</feature>
<dbReference type="PANTHER" id="PTHR31083:SF5">
    <property type="entry name" value="PROTEIN SOSEKI 1"/>
    <property type="match status" value="1"/>
</dbReference>
<dbReference type="GO" id="GO:0051258">
    <property type="term" value="P:protein polymerization"/>
    <property type="evidence" value="ECO:0007669"/>
    <property type="project" value="UniProtKB-ARBA"/>
</dbReference>
<dbReference type="InterPro" id="IPR048351">
    <property type="entry name" value="SOK_DIX"/>
</dbReference>